<dbReference type="Gene3D" id="3.90.70.10">
    <property type="entry name" value="Cysteine proteinases"/>
    <property type="match status" value="1"/>
</dbReference>
<dbReference type="InterPro" id="IPR028889">
    <property type="entry name" value="USP"/>
</dbReference>
<dbReference type="Proteomes" id="UP000289152">
    <property type="component" value="Unassembled WGS sequence"/>
</dbReference>
<dbReference type="VEuPathDB" id="FungiDB:TREMEDRAFT_61155"/>
<feature type="domain" description="USP" evidence="2">
    <location>
        <begin position="1"/>
        <end position="169"/>
    </location>
</feature>
<sequence>MLISDRPPSFDQMLAASYYLNPEISVPLVCNWCESLDNPFGTVFPISNTYFGYCPPCLRLTIVWGISHPPSPNDGGVRVVVNNQFKIPIELSVPTTTFRGVDVLQYRLQSIVCRIGDRPDSGHYVAIVRRIYGDAWWIMDDDRVNLIEDPSAEAFQQGRYPVYIFYSKVYQHTPTGNLRRPVQVEPHSIASVAQGSDSRDANAGVSANHSVPDPPSHEDFPGIELIEDDSTATKAVHAGGGTPGAIVLQTSASPPSPKQPTEPSALATAASNLPSNVQPPPIKSGSTIGVKSAPKSKSRKRSKRAHVDGVQGSAGTGKLTTSKQVNPSEITKLPSLVPNDHNAQEAGPVEDRVVARYNTIPWRHTKYPGSPLFMSNAISLASPRQFRTPPTPLSSNFFDVLHQRATKTIPPGPGVDNGRILTIAPTARFDVSILKEFKDRHRWWNESLIHPLCHLGLKQACLQGHCWYNEVECRYVEGLFTWRDDPPTLQLRRKDPRPWPALGRDATWRTRITVSVVSVAFNTHFVTVAIFGPARLVIPYDSTGGAHDVEELSVLWPSLLEDRLDWELKNGLVTVEDNVGWIFAPNTTTLRDKIGWVKQLDSNNCGPLATAAALMIFESVKPTALLLGLTKPTYAFDGARLLQDCFFAMIVKGASSYVSQWSAEELSSLLLKFDDTWFLDKSVQTELLAWWAALDTYNNKDFP</sequence>
<evidence type="ECO:0000313" key="4">
    <source>
        <dbReference type="Proteomes" id="UP000289152"/>
    </source>
</evidence>
<protein>
    <recommendedName>
        <fullName evidence="2">USP domain-containing protein</fullName>
    </recommendedName>
</protein>
<dbReference type="AlphaFoldDB" id="A0A4Q1BJY0"/>
<feature type="compositionally biased region" description="Polar residues" evidence="1">
    <location>
        <begin position="318"/>
        <end position="329"/>
    </location>
</feature>
<dbReference type="SUPFAM" id="SSF54001">
    <property type="entry name" value="Cysteine proteinases"/>
    <property type="match status" value="1"/>
</dbReference>
<evidence type="ECO:0000313" key="3">
    <source>
        <dbReference type="EMBL" id="RXK37985.1"/>
    </source>
</evidence>
<dbReference type="InParanoid" id="A0A4Q1BJY0"/>
<reference evidence="3 4" key="1">
    <citation type="submission" date="2016-06" db="EMBL/GenBank/DDBJ databases">
        <title>Evolution of pathogenesis and genome organization in the Tremellales.</title>
        <authorList>
            <person name="Cuomo C."/>
            <person name="Litvintseva A."/>
            <person name="Heitman J."/>
            <person name="Chen Y."/>
            <person name="Sun S."/>
            <person name="Springer D."/>
            <person name="Dromer F."/>
            <person name="Young S."/>
            <person name="Zeng Q."/>
            <person name="Chapman S."/>
            <person name="Gujja S."/>
            <person name="Saif S."/>
            <person name="Birren B."/>
        </authorList>
    </citation>
    <scope>NUCLEOTIDE SEQUENCE [LARGE SCALE GENOMIC DNA]</scope>
    <source>
        <strain evidence="3 4">ATCC 28783</strain>
    </source>
</reference>
<feature type="region of interest" description="Disordered" evidence="1">
    <location>
        <begin position="193"/>
        <end position="348"/>
    </location>
</feature>
<comment type="caution">
    <text evidence="3">The sequence shown here is derived from an EMBL/GenBank/DDBJ whole genome shotgun (WGS) entry which is preliminary data.</text>
</comment>
<dbReference type="EMBL" id="SDIL01000056">
    <property type="protein sequence ID" value="RXK37985.1"/>
    <property type="molecule type" value="Genomic_DNA"/>
</dbReference>
<gene>
    <name evidence="3" type="ORF">M231_04771</name>
</gene>
<organism evidence="3 4">
    <name type="scientific">Tremella mesenterica</name>
    <name type="common">Jelly fungus</name>
    <dbReference type="NCBI Taxonomy" id="5217"/>
    <lineage>
        <taxon>Eukaryota</taxon>
        <taxon>Fungi</taxon>
        <taxon>Dikarya</taxon>
        <taxon>Basidiomycota</taxon>
        <taxon>Agaricomycotina</taxon>
        <taxon>Tremellomycetes</taxon>
        <taxon>Tremellales</taxon>
        <taxon>Tremellaceae</taxon>
        <taxon>Tremella</taxon>
    </lineage>
</organism>
<dbReference type="GO" id="GO:0004843">
    <property type="term" value="F:cysteine-type deubiquitinase activity"/>
    <property type="evidence" value="ECO:0007669"/>
    <property type="project" value="InterPro"/>
</dbReference>
<dbReference type="STRING" id="5217.A0A4Q1BJY0"/>
<feature type="compositionally biased region" description="Basic residues" evidence="1">
    <location>
        <begin position="294"/>
        <end position="304"/>
    </location>
</feature>
<keyword evidence="4" id="KW-1185">Reference proteome</keyword>
<dbReference type="InterPro" id="IPR038765">
    <property type="entry name" value="Papain-like_cys_pep_sf"/>
</dbReference>
<dbReference type="PROSITE" id="PS50235">
    <property type="entry name" value="USP_3"/>
    <property type="match status" value="1"/>
</dbReference>
<dbReference type="InterPro" id="IPR001394">
    <property type="entry name" value="Peptidase_C19_UCH"/>
</dbReference>
<proteinExistence type="predicted"/>
<name>A0A4Q1BJY0_TREME</name>
<dbReference type="CDD" id="cd02257">
    <property type="entry name" value="Peptidase_C19"/>
    <property type="match status" value="1"/>
</dbReference>
<dbReference type="OrthoDB" id="6287070at2759"/>
<dbReference type="Pfam" id="PF00443">
    <property type="entry name" value="UCH"/>
    <property type="match status" value="1"/>
</dbReference>
<dbReference type="VEuPathDB" id="FungiDB:TREMEDRAFT_66202"/>
<accession>A0A4Q1BJY0</accession>
<dbReference type="GO" id="GO:0016579">
    <property type="term" value="P:protein deubiquitination"/>
    <property type="evidence" value="ECO:0007669"/>
    <property type="project" value="InterPro"/>
</dbReference>
<evidence type="ECO:0000259" key="2">
    <source>
        <dbReference type="PROSITE" id="PS50235"/>
    </source>
</evidence>
<evidence type="ECO:0000256" key="1">
    <source>
        <dbReference type="SAM" id="MobiDB-lite"/>
    </source>
</evidence>